<feature type="compositionally biased region" description="Polar residues" evidence="1">
    <location>
        <begin position="421"/>
        <end position="431"/>
    </location>
</feature>
<evidence type="ECO:0000313" key="3">
    <source>
        <dbReference type="Proteomes" id="UP000035016"/>
    </source>
</evidence>
<sequence>MLLGLLAGWLIRQQRRRPSDPTRWRGTVAVPVAAVAALGCTAYSADTSWRFAADYLDMGGTAERVAMFAAAELALFATALMARQNLNGPKQAPGLPGTLTWVITAVQILPAYAESGLVGGTVRAFVGPVMAAMLWHLAMGIELRHRAPDAASRSLSAVLVRQARERLLARLGIADQDADAARLIRDRALSEAVALILRAEATGGNTSRKRRQRRLTERLHKALERADVDGDPLQDERLLRKLATRKQALDLASMTLPPRWAVPASYTARGSGLSRPRPARPEPLPRAEDAARPHPSDPGDDEVPPTARPQPARPVPGLPARAEIGDSRPLTGNSSGSLSGRRERKQAARKKRDAGRARASDEVILKHTRRIYEETGSVGRDRVEDALRAAATPSPATASDESSASSRPSSRPQPTIHSADPRSTSTPNQTPIRKAPCTPRTRKPPRPMRNPCRPPLPRAEQVGGSDTPPQGERPNPAPPRGWRGPSGARGRRTGRLRPRADRSQARPAAKAGPGRGSRVRVTRGSAPLTASASTSTSSPSSRPAPTTSA</sequence>
<reference evidence="2 3" key="1">
    <citation type="submission" date="2015-02" db="EMBL/GenBank/DDBJ databases">
        <authorList>
            <person name="Gomez-Escribano P.J."/>
        </authorList>
    </citation>
    <scope>NUCLEOTIDE SEQUENCE [LARGE SCALE GENOMIC DNA]</scope>
    <source>
        <strain evidence="3">C34 (DSM 42122 / NRRL B-24963)</strain>
    </source>
</reference>
<feature type="compositionally biased region" description="Pro residues" evidence="1">
    <location>
        <begin position="306"/>
        <end position="317"/>
    </location>
</feature>
<feature type="compositionally biased region" description="Basic and acidic residues" evidence="1">
    <location>
        <begin position="279"/>
        <end position="297"/>
    </location>
</feature>
<gene>
    <name evidence="2" type="primary">sle_33060</name>
</gene>
<dbReference type="KEGG" id="sle:sle_33060"/>
<evidence type="ECO:0000313" key="2">
    <source>
        <dbReference type="EMBL" id="CQR62767.1"/>
    </source>
</evidence>
<dbReference type="EMBL" id="LN831790">
    <property type="protein sequence ID" value="CQR62767.1"/>
    <property type="molecule type" value="Genomic_DNA"/>
</dbReference>
<accession>A0A0F7VZ12</accession>
<name>A0A0F7VZ12_STRLW</name>
<dbReference type="AlphaFoldDB" id="A0A0F7VZ12"/>
<organism evidence="2 3">
    <name type="scientific">Streptomyces leeuwenhoekii</name>
    <dbReference type="NCBI Taxonomy" id="1437453"/>
    <lineage>
        <taxon>Bacteria</taxon>
        <taxon>Bacillati</taxon>
        <taxon>Actinomycetota</taxon>
        <taxon>Actinomycetes</taxon>
        <taxon>Kitasatosporales</taxon>
        <taxon>Streptomycetaceae</taxon>
        <taxon>Streptomyces</taxon>
    </lineage>
</organism>
<feature type="compositionally biased region" description="Low complexity" evidence="1">
    <location>
        <begin position="522"/>
        <end position="549"/>
    </location>
</feature>
<feature type="compositionally biased region" description="Basic residues" evidence="1">
    <location>
        <begin position="342"/>
        <end position="353"/>
    </location>
</feature>
<feature type="compositionally biased region" description="Basic and acidic residues" evidence="1">
    <location>
        <begin position="354"/>
        <end position="387"/>
    </location>
</feature>
<proteinExistence type="predicted"/>
<feature type="compositionally biased region" description="Low complexity" evidence="1">
    <location>
        <begin position="388"/>
        <end position="415"/>
    </location>
</feature>
<evidence type="ECO:0000256" key="1">
    <source>
        <dbReference type="SAM" id="MobiDB-lite"/>
    </source>
</evidence>
<protein>
    <submittedName>
        <fullName evidence="2">Uncharacterized protein</fullName>
    </submittedName>
</protein>
<feature type="region of interest" description="Disordered" evidence="1">
    <location>
        <begin position="266"/>
        <end position="549"/>
    </location>
</feature>
<dbReference type="Proteomes" id="UP000035016">
    <property type="component" value="Chromosome Chromosome"/>
</dbReference>